<dbReference type="Proteomes" id="UP000438182">
    <property type="component" value="Unassembled WGS sequence"/>
</dbReference>
<organism evidence="2 3">
    <name type="scientific">Agromyces seonyuensis</name>
    <dbReference type="NCBI Taxonomy" id="2662446"/>
    <lineage>
        <taxon>Bacteria</taxon>
        <taxon>Bacillati</taxon>
        <taxon>Actinomycetota</taxon>
        <taxon>Actinomycetes</taxon>
        <taxon>Micrococcales</taxon>
        <taxon>Microbacteriaceae</taxon>
        <taxon>Agromyces</taxon>
    </lineage>
</organism>
<evidence type="ECO:0000259" key="1">
    <source>
        <dbReference type="Pfam" id="PF09995"/>
    </source>
</evidence>
<dbReference type="RefSeq" id="WP_160423757.1">
    <property type="nucleotide sequence ID" value="NZ_WSTA01000026.1"/>
</dbReference>
<evidence type="ECO:0000313" key="3">
    <source>
        <dbReference type="Proteomes" id="UP000438182"/>
    </source>
</evidence>
<evidence type="ECO:0000313" key="2">
    <source>
        <dbReference type="EMBL" id="MWB98416.1"/>
    </source>
</evidence>
<sequence>MSDDELLLRRHAAEGILLAGGGAAILLQLADPRVAAGVARHSDFAGRPLDRLVGTLDYLYAIVFGDAEIVRAAARRVNRAHAPVRSAEGDAAPAYRAFDVDAQRWVAATLFAVAIDLEGRVIRPLDAPGRAALLAGYAALGTRLQMPAEDWPDSPAAFDAYWAERLASLEVTDEARHVARSLLFPTALPAPLASGLMPLVRLVTAGLLPPKIRDDYGIRWTPRAQRAFDGWMRTLRILQRITPAWIRHAPVHGSLRRWRARLR</sequence>
<reference evidence="2 3" key="1">
    <citation type="submission" date="2019-12" db="EMBL/GenBank/DDBJ databases">
        <authorList>
            <person name="Kim Y.S."/>
        </authorList>
    </citation>
    <scope>NUCLEOTIDE SEQUENCE [LARGE SCALE GENOMIC DNA]</scope>
    <source>
        <strain evidence="2 3">MMS17-SY077</strain>
    </source>
</reference>
<dbReference type="GO" id="GO:0016491">
    <property type="term" value="F:oxidoreductase activity"/>
    <property type="evidence" value="ECO:0007669"/>
    <property type="project" value="InterPro"/>
</dbReference>
<dbReference type="PANTHER" id="PTHR36151">
    <property type="entry name" value="BLR2777 PROTEIN"/>
    <property type="match status" value="1"/>
</dbReference>
<gene>
    <name evidence="2" type="ORF">GB864_07630</name>
</gene>
<comment type="caution">
    <text evidence="2">The sequence shown here is derived from an EMBL/GenBank/DDBJ whole genome shotgun (WGS) entry which is preliminary data.</text>
</comment>
<name>A0A6I4NVD5_9MICO</name>
<dbReference type="Pfam" id="PF09995">
    <property type="entry name" value="MPAB_Lcp_cat"/>
    <property type="match status" value="1"/>
</dbReference>
<dbReference type="EMBL" id="WSTA01000026">
    <property type="protein sequence ID" value="MWB98416.1"/>
    <property type="molecule type" value="Genomic_DNA"/>
</dbReference>
<dbReference type="AlphaFoldDB" id="A0A6I4NVD5"/>
<accession>A0A6I4NVD5</accession>
<dbReference type="PANTHER" id="PTHR36151:SF3">
    <property type="entry name" value="ER-BOUND OXYGENASE MPAB_MPAB'_RUBBER OXYGENASE CATALYTIC DOMAIN-CONTAINING PROTEIN"/>
    <property type="match status" value="1"/>
</dbReference>
<feature type="domain" description="ER-bound oxygenase mpaB/mpaB'/Rubber oxygenase catalytic" evidence="1">
    <location>
        <begin position="9"/>
        <end position="236"/>
    </location>
</feature>
<protein>
    <submittedName>
        <fullName evidence="2">DUF2236 domain-containing protein</fullName>
    </submittedName>
</protein>
<keyword evidence="3" id="KW-1185">Reference proteome</keyword>
<proteinExistence type="predicted"/>
<dbReference type="InterPro" id="IPR018713">
    <property type="entry name" value="MPAB/Lcp_cat_dom"/>
</dbReference>